<sequence>YKTLTNFLLTLSFYTISINISLYIKDSIFIIIYINNLLLVSKDKAKIIKLKEALH</sequence>
<name>A0A024RXH4_HYPJR</name>
<organism evidence="2 3">
    <name type="scientific">Hypocrea jecorina (strain ATCC 56765 / BCRC 32924 / NRRL 11460 / Rut C-30)</name>
    <name type="common">Trichoderma reesei</name>
    <dbReference type="NCBI Taxonomy" id="1344414"/>
    <lineage>
        <taxon>Eukaryota</taxon>
        <taxon>Fungi</taxon>
        <taxon>Dikarya</taxon>
        <taxon>Ascomycota</taxon>
        <taxon>Pezizomycotina</taxon>
        <taxon>Sordariomycetes</taxon>
        <taxon>Hypocreomycetidae</taxon>
        <taxon>Hypocreales</taxon>
        <taxon>Hypocreaceae</taxon>
        <taxon>Trichoderma</taxon>
    </lineage>
</organism>
<keyword evidence="1" id="KW-1133">Transmembrane helix</keyword>
<feature type="transmembrane region" description="Helical" evidence="1">
    <location>
        <begin position="20"/>
        <end position="40"/>
    </location>
</feature>
<evidence type="ECO:0008006" key="4">
    <source>
        <dbReference type="Google" id="ProtNLM"/>
    </source>
</evidence>
<evidence type="ECO:0000313" key="3">
    <source>
        <dbReference type="Proteomes" id="UP000024376"/>
    </source>
</evidence>
<feature type="non-terminal residue" evidence="2">
    <location>
        <position position="1"/>
    </location>
</feature>
<dbReference type="AlphaFoldDB" id="A0A024RXH4"/>
<dbReference type="EMBL" id="KI911229">
    <property type="protein sequence ID" value="ETR96666.1"/>
    <property type="molecule type" value="Genomic_DNA"/>
</dbReference>
<protein>
    <recommendedName>
        <fullName evidence="4">Reverse transcriptase Ty1/copia-type domain-containing protein</fullName>
    </recommendedName>
</protein>
<evidence type="ECO:0000256" key="1">
    <source>
        <dbReference type="SAM" id="Phobius"/>
    </source>
</evidence>
<accession>A0A024RXH4</accession>
<evidence type="ECO:0000313" key="2">
    <source>
        <dbReference type="EMBL" id="ETR96666.1"/>
    </source>
</evidence>
<keyword evidence="1" id="KW-0812">Transmembrane</keyword>
<dbReference type="HOGENOM" id="CLU_202234_0_0_1"/>
<reference evidence="3" key="1">
    <citation type="journal article" date="2013" name="Ind. Biotechnol.">
        <title>Comparative genomics analysis of Trichoderma reesei strains.</title>
        <authorList>
            <person name="Koike H."/>
            <person name="Aerts A."/>
            <person name="LaButti K."/>
            <person name="Grigoriev I.V."/>
            <person name="Baker S.E."/>
        </authorList>
    </citation>
    <scope>NUCLEOTIDE SEQUENCE [LARGE SCALE GENOMIC DNA]</scope>
    <source>
        <strain evidence="3">ATCC 56765 / BCRC 32924 / NRRL 11460 / Rut C-30</strain>
    </source>
</reference>
<proteinExistence type="predicted"/>
<keyword evidence="1" id="KW-0472">Membrane</keyword>
<gene>
    <name evidence="2" type="ORF">M419DRAFT_93659</name>
</gene>
<dbReference type="KEGG" id="trr:M419DRAFT_93659"/>
<dbReference type="Proteomes" id="UP000024376">
    <property type="component" value="Unassembled WGS sequence"/>
</dbReference>